<comment type="caution">
    <text evidence="1">The sequence shown here is derived from an EMBL/GenBank/DDBJ whole genome shotgun (WGS) entry which is preliminary data.</text>
</comment>
<dbReference type="AlphaFoldDB" id="X0UVC1"/>
<dbReference type="SUPFAM" id="SSF50969">
    <property type="entry name" value="YVTN repeat-like/Quinoprotein amine dehydrogenase"/>
    <property type="match status" value="1"/>
</dbReference>
<dbReference type="InterPro" id="IPR011044">
    <property type="entry name" value="Quino_amine_DH_bsu"/>
</dbReference>
<protein>
    <recommendedName>
        <fullName evidence="2">Outer membrane protein assembly factor BamB</fullName>
    </recommendedName>
</protein>
<accession>X0UVC1</accession>
<evidence type="ECO:0008006" key="2">
    <source>
        <dbReference type="Google" id="ProtNLM"/>
    </source>
</evidence>
<proteinExistence type="predicted"/>
<evidence type="ECO:0000313" key="1">
    <source>
        <dbReference type="EMBL" id="GAG09680.1"/>
    </source>
</evidence>
<reference evidence="1" key="1">
    <citation type="journal article" date="2014" name="Front. Microbiol.">
        <title>High frequency of phylogenetically diverse reductive dehalogenase-homologous genes in deep subseafloor sedimentary metagenomes.</title>
        <authorList>
            <person name="Kawai M."/>
            <person name="Futagami T."/>
            <person name="Toyoda A."/>
            <person name="Takaki Y."/>
            <person name="Nishi S."/>
            <person name="Hori S."/>
            <person name="Arai W."/>
            <person name="Tsubouchi T."/>
            <person name="Morono Y."/>
            <person name="Uchiyama I."/>
            <person name="Ito T."/>
            <person name="Fujiyama A."/>
            <person name="Inagaki F."/>
            <person name="Takami H."/>
        </authorList>
    </citation>
    <scope>NUCLEOTIDE SEQUENCE</scope>
    <source>
        <strain evidence="1">Expedition CK06-06</strain>
    </source>
</reference>
<dbReference type="EMBL" id="BARS01029883">
    <property type="protein sequence ID" value="GAG09680.1"/>
    <property type="molecule type" value="Genomic_DNA"/>
</dbReference>
<sequence length="137" mass="15753">MLEDGKRTSRIFDLYNCTEIENRPNYEEVNTVASGKYAVLYNPYRSRLYVYDVLEGERGSTYNAPGRIRKVAIRGDNLLVITENNKRYRASLYDMKSGRNLWSKDIQGIGRFNDAQMNTRYVVAAFVKANEDNSASS</sequence>
<name>X0UVC1_9ZZZZ</name>
<organism evidence="1">
    <name type="scientific">marine sediment metagenome</name>
    <dbReference type="NCBI Taxonomy" id="412755"/>
    <lineage>
        <taxon>unclassified sequences</taxon>
        <taxon>metagenomes</taxon>
        <taxon>ecological metagenomes</taxon>
    </lineage>
</organism>
<feature type="non-terminal residue" evidence="1">
    <location>
        <position position="137"/>
    </location>
</feature>
<gene>
    <name evidence="1" type="ORF">S01H1_46658</name>
</gene>